<dbReference type="AlphaFoldDB" id="A0A109W424"/>
<dbReference type="STRING" id="44742.AXF13_05945"/>
<keyword evidence="3" id="KW-0282">Flagellum</keyword>
<accession>A0A109W424</accession>
<dbReference type="InterPro" id="IPR038610">
    <property type="entry name" value="FliK-like_C_sf"/>
</dbReference>
<gene>
    <name evidence="3" type="ORF">AXF13_05945</name>
</gene>
<evidence type="ECO:0000259" key="2">
    <source>
        <dbReference type="Pfam" id="PF02120"/>
    </source>
</evidence>
<sequence length="622" mass="66920">MQILPTDTADTTLNFWGSMGNQSDASTDFMQTMQDAMNSVENGQDVSVNAALQNGSGQKQAMVESPYSRHTTDGVTYTLDEVCFTKQELQELREKLLKAGAPEESLKQFDVLAGQPDGATLAQVMASLMGTEKAAGVSDEDAETITALLGKIDPTGDLAASVLQCMGEGKGEDALALITDAFAKLDPDESIEISRDDALALGRGLGLNKNSLQSLADNFGRYDALRVTGEQFGNLMKPASMQFATDKANREKLDAALEQTLKPIISKARDRMEKEKAASALQNRKVEQSRILIDKTVQEQSREILSQTLQSGQQADDSPDAAEIASQSEAVSRKLNGKQSGAVGEAGGAENHDNLADKLARASANTDKSRNAASEAVPGVGAARVETAESGKNGSGSDAPAFENNSGQGKSKEWSELLGKVETRAAAPQANTGNSIVFSMLQGGQRLSEADPIQSNAAEDQTLSRQVAQQVERGLLSALKDGGTRLDLQLHPQELGAITLTLTARNGEVSARIRSEKSETAEMVTRQLDTIRANLEQQGIKVDKIEVQLQSQQGDDGRQWQNLDQHNSRQEEDARREELARLKNLATLRNSGENMQPEILEQPVHSLTQMARYATQSLHVVA</sequence>
<dbReference type="EMBL" id="CP014229">
    <property type="protein sequence ID" value="AMD89691.1"/>
    <property type="molecule type" value="Genomic_DNA"/>
</dbReference>
<feature type="domain" description="Flagellar hook-length control protein-like C-terminal" evidence="2">
    <location>
        <begin position="477"/>
        <end position="554"/>
    </location>
</feature>
<dbReference type="CDD" id="cd17470">
    <property type="entry name" value="T3SS_Flik_C"/>
    <property type="match status" value="1"/>
</dbReference>
<reference evidence="4" key="1">
    <citation type="submission" date="2016-02" db="EMBL/GenBank/DDBJ databases">
        <authorList>
            <person name="Holder M.E."/>
            <person name="Ajami N.J."/>
            <person name="Petrosino J.F."/>
        </authorList>
    </citation>
    <scope>NUCLEOTIDE SEQUENCE [LARGE SCALE GENOMIC DNA]</scope>
    <source>
        <strain evidence="4">CCUG 45958</strain>
    </source>
</reference>
<feature type="compositionally biased region" description="Basic and acidic residues" evidence="1">
    <location>
        <begin position="350"/>
        <end position="360"/>
    </location>
</feature>
<feature type="compositionally biased region" description="Polar residues" evidence="1">
    <location>
        <begin position="552"/>
        <end position="565"/>
    </location>
</feature>
<dbReference type="RefSeq" id="WP_062252032.1">
    <property type="nucleotide sequence ID" value="NZ_CP014229.1"/>
</dbReference>
<dbReference type="Pfam" id="PF02120">
    <property type="entry name" value="Flg_hook"/>
    <property type="match status" value="1"/>
</dbReference>
<name>A0A109W424_9BACT</name>
<dbReference type="KEGG" id="dfi:AXF13_05945"/>
<evidence type="ECO:0000313" key="4">
    <source>
        <dbReference type="Proteomes" id="UP000069241"/>
    </source>
</evidence>
<evidence type="ECO:0000313" key="3">
    <source>
        <dbReference type="EMBL" id="AMD89691.1"/>
    </source>
</evidence>
<feature type="region of interest" description="Disordered" evidence="1">
    <location>
        <begin position="308"/>
        <end position="413"/>
    </location>
</feature>
<dbReference type="InterPro" id="IPR021136">
    <property type="entry name" value="Flagellar_hook_control-like_C"/>
</dbReference>
<proteinExistence type="predicted"/>
<dbReference type="Gene3D" id="3.30.750.140">
    <property type="match status" value="1"/>
</dbReference>
<protein>
    <submittedName>
        <fullName evidence="3">Flagellar hook-length control protein</fullName>
    </submittedName>
</protein>
<keyword evidence="3" id="KW-0969">Cilium</keyword>
<dbReference type="Proteomes" id="UP000069241">
    <property type="component" value="Chromosome"/>
</dbReference>
<keyword evidence="3" id="KW-0966">Cell projection</keyword>
<keyword evidence="4" id="KW-1185">Reference proteome</keyword>
<feature type="region of interest" description="Disordered" evidence="1">
    <location>
        <begin position="552"/>
        <end position="575"/>
    </location>
</feature>
<evidence type="ECO:0000256" key="1">
    <source>
        <dbReference type="SAM" id="MobiDB-lite"/>
    </source>
</evidence>
<organism evidence="3 4">
    <name type="scientific">Desulfovibrio fairfieldensis</name>
    <dbReference type="NCBI Taxonomy" id="44742"/>
    <lineage>
        <taxon>Bacteria</taxon>
        <taxon>Pseudomonadati</taxon>
        <taxon>Thermodesulfobacteriota</taxon>
        <taxon>Desulfovibrionia</taxon>
        <taxon>Desulfovibrionales</taxon>
        <taxon>Desulfovibrionaceae</taxon>
        <taxon>Desulfovibrio</taxon>
    </lineage>
</organism>
<feature type="compositionally biased region" description="Basic and acidic residues" evidence="1">
    <location>
        <begin position="566"/>
        <end position="575"/>
    </location>
</feature>